<protein>
    <submittedName>
        <fullName evidence="1">Uncharacterized protein</fullName>
    </submittedName>
</protein>
<sequence>MSTVYEVLNQSLSIMRSLQLKNIVCVFDQAFFSKAIEIVWKHQDRFSKIIVRLGVFHMICSLLSIIGKRFQDAGLRDLCVESGVIAQGSIAGVMDGHKYNRSIRLHKLVYEAFMRLAWKGFLPWLKITHASEMIHLENTLRTIKDFADDVCNSSLREVMEMSRSHASLGC</sequence>
<dbReference type="PANTHER" id="PTHR46704">
    <property type="entry name" value="CXC DOMAIN-CONTAINING PROTEIN-RELATED"/>
    <property type="match status" value="1"/>
</dbReference>
<dbReference type="EMBL" id="MRZV01000827">
    <property type="protein sequence ID" value="PIK43759.1"/>
    <property type="molecule type" value="Genomic_DNA"/>
</dbReference>
<keyword evidence="2" id="KW-1185">Reference proteome</keyword>
<reference evidence="1 2" key="1">
    <citation type="journal article" date="2017" name="PLoS Biol.">
        <title>The sea cucumber genome provides insights into morphological evolution and visceral regeneration.</title>
        <authorList>
            <person name="Zhang X."/>
            <person name="Sun L."/>
            <person name="Yuan J."/>
            <person name="Sun Y."/>
            <person name="Gao Y."/>
            <person name="Zhang L."/>
            <person name="Li S."/>
            <person name="Dai H."/>
            <person name="Hamel J.F."/>
            <person name="Liu C."/>
            <person name="Yu Y."/>
            <person name="Liu S."/>
            <person name="Lin W."/>
            <person name="Guo K."/>
            <person name="Jin S."/>
            <person name="Xu P."/>
            <person name="Storey K.B."/>
            <person name="Huan P."/>
            <person name="Zhang T."/>
            <person name="Zhou Y."/>
            <person name="Zhang J."/>
            <person name="Lin C."/>
            <person name="Li X."/>
            <person name="Xing L."/>
            <person name="Huo D."/>
            <person name="Sun M."/>
            <person name="Wang L."/>
            <person name="Mercier A."/>
            <person name="Li F."/>
            <person name="Yang H."/>
            <person name="Xiang J."/>
        </authorList>
    </citation>
    <scope>NUCLEOTIDE SEQUENCE [LARGE SCALE GENOMIC DNA]</scope>
    <source>
        <strain evidence="1">Shaxun</strain>
        <tissue evidence="1">Muscle</tissue>
    </source>
</reference>
<dbReference type="OrthoDB" id="6150275at2759"/>
<dbReference type="Proteomes" id="UP000230750">
    <property type="component" value="Unassembled WGS sequence"/>
</dbReference>
<evidence type="ECO:0000313" key="1">
    <source>
        <dbReference type="EMBL" id="PIK43759.1"/>
    </source>
</evidence>
<dbReference type="PANTHER" id="PTHR46704:SF9">
    <property type="entry name" value="BHLH DOMAIN-CONTAINING PROTEIN"/>
    <property type="match status" value="1"/>
</dbReference>
<proteinExistence type="predicted"/>
<name>A0A2G8K746_STIJA</name>
<comment type="caution">
    <text evidence="1">The sequence shown here is derived from an EMBL/GenBank/DDBJ whole genome shotgun (WGS) entry which is preliminary data.</text>
</comment>
<gene>
    <name evidence="1" type="ORF">BSL78_19394</name>
</gene>
<evidence type="ECO:0000313" key="2">
    <source>
        <dbReference type="Proteomes" id="UP000230750"/>
    </source>
</evidence>
<organism evidence="1 2">
    <name type="scientific">Stichopus japonicus</name>
    <name type="common">Sea cucumber</name>
    <dbReference type="NCBI Taxonomy" id="307972"/>
    <lineage>
        <taxon>Eukaryota</taxon>
        <taxon>Metazoa</taxon>
        <taxon>Echinodermata</taxon>
        <taxon>Eleutherozoa</taxon>
        <taxon>Echinozoa</taxon>
        <taxon>Holothuroidea</taxon>
        <taxon>Aspidochirotacea</taxon>
        <taxon>Aspidochirotida</taxon>
        <taxon>Stichopodidae</taxon>
        <taxon>Apostichopus</taxon>
    </lineage>
</organism>
<dbReference type="AlphaFoldDB" id="A0A2G8K746"/>
<accession>A0A2G8K746</accession>